<keyword evidence="6" id="KW-1185">Reference proteome</keyword>
<evidence type="ECO:0000256" key="3">
    <source>
        <dbReference type="ARBA" id="ARBA00022801"/>
    </source>
</evidence>
<evidence type="ECO:0000313" key="5">
    <source>
        <dbReference type="EMBL" id="CAD2071518.1"/>
    </source>
</evidence>
<dbReference type="InterPro" id="IPR002933">
    <property type="entry name" value="Peptidase_M20"/>
</dbReference>
<evidence type="ECO:0000256" key="2">
    <source>
        <dbReference type="ARBA" id="ARBA00022723"/>
    </source>
</evidence>
<dbReference type="GO" id="GO:0046872">
    <property type="term" value="F:metal ion binding"/>
    <property type="evidence" value="ECO:0007669"/>
    <property type="project" value="UniProtKB-KW"/>
</dbReference>
<dbReference type="InterPro" id="IPR051458">
    <property type="entry name" value="Cyt/Met_Dipeptidase"/>
</dbReference>
<gene>
    <name evidence="5" type="ORF">JEODO184_00281</name>
</gene>
<dbReference type="NCBIfam" id="NF005034">
    <property type="entry name" value="PRK06446.1"/>
    <property type="match status" value="1"/>
</dbReference>
<dbReference type="Proteomes" id="UP000589351">
    <property type="component" value="Unassembled WGS sequence"/>
</dbReference>
<keyword evidence="3" id="KW-0378">Hydrolase</keyword>
<feature type="domain" description="Peptidase M20 dimerisation" evidence="4">
    <location>
        <begin position="192"/>
        <end position="350"/>
    </location>
</feature>
<dbReference type="EMBL" id="CAJEWD010000003">
    <property type="protein sequence ID" value="CAD2071518.1"/>
    <property type="molecule type" value="Genomic_DNA"/>
</dbReference>
<evidence type="ECO:0000259" key="4">
    <source>
        <dbReference type="Pfam" id="PF07687"/>
    </source>
</evidence>
<dbReference type="GO" id="GO:0006508">
    <property type="term" value="P:proteolysis"/>
    <property type="evidence" value="ECO:0007669"/>
    <property type="project" value="UniProtKB-KW"/>
</dbReference>
<dbReference type="GO" id="GO:0009089">
    <property type="term" value="P:lysine biosynthetic process via diaminopimelate"/>
    <property type="evidence" value="ECO:0007669"/>
    <property type="project" value="TreeGrafter"/>
</dbReference>
<dbReference type="GO" id="GO:0005829">
    <property type="term" value="C:cytosol"/>
    <property type="evidence" value="ECO:0007669"/>
    <property type="project" value="TreeGrafter"/>
</dbReference>
<evidence type="ECO:0000313" key="6">
    <source>
        <dbReference type="Proteomes" id="UP000589351"/>
    </source>
</evidence>
<comment type="caution">
    <text evidence="5">The sequence shown here is derived from an EMBL/GenBank/DDBJ whole genome shotgun (WGS) entry which is preliminary data.</text>
</comment>
<sequence>MEEEEIFEHIEKNRDKYIKWLTDICSIPSVAAQNRGMKESVDFISKLFKDELDCEVEVVETSGYPILYCEIGGEHEKTLSFYNHYDVQPENPIELWDSDPFKPEIRDGKIFARGVADNKGNLIARIAALSAIKDIYGNFPINLKFIIEGEEEIGSINLSDFSNLHKDKLKADACIWEFGYRDMDHTLQLTLGVKGMLYVELKLKGANTDLHSANASIIENPAWRLVWALNSLKNNNEEVLIPNFYKDIREPTNEELELLDQYFLDEEEMLDYLGLDKFINDLNGSELKHKHLYEPTMNICGFGSGYTDEGAKTVLPSEASVKIDFRLVPGQDPEKILKDLRNHLNDNGYKDIEIISHSKEKAARTLSTEEIVGSAIEAIKKVTKKEPNIVPNTPGTGPMYELCQKHGIPSVSFGVGNFSSRNHAPNENILVEDYIEGIKILVSLINQYKN</sequence>
<proteinExistence type="predicted"/>
<dbReference type="SUPFAM" id="SSF53187">
    <property type="entry name" value="Zn-dependent exopeptidases"/>
    <property type="match status" value="1"/>
</dbReference>
<reference evidence="5 6" key="1">
    <citation type="submission" date="2020-07" db="EMBL/GenBank/DDBJ databases">
        <authorList>
            <person name="Criscuolo A."/>
        </authorList>
    </citation>
    <scope>NUCLEOTIDE SEQUENCE [LARGE SCALE GENOMIC DNA]</scope>
    <source>
        <strain evidence="5">CIP111649</strain>
    </source>
</reference>
<dbReference type="Pfam" id="PF07687">
    <property type="entry name" value="M20_dimer"/>
    <property type="match status" value="1"/>
</dbReference>
<keyword evidence="1" id="KW-0645">Protease</keyword>
<dbReference type="GO" id="GO:0008233">
    <property type="term" value="F:peptidase activity"/>
    <property type="evidence" value="ECO:0007669"/>
    <property type="project" value="UniProtKB-KW"/>
</dbReference>
<protein>
    <submittedName>
        <fullName evidence="5">N-formyl-4-amino-5-aminomethyl-2-methylpyrimidinedeformylase</fullName>
    </submittedName>
</protein>
<dbReference type="PANTHER" id="PTHR43270">
    <property type="entry name" value="BETA-ALA-HIS DIPEPTIDASE"/>
    <property type="match status" value="1"/>
</dbReference>
<name>A0A6V7R353_9STAP</name>
<dbReference type="Pfam" id="PF01546">
    <property type="entry name" value="Peptidase_M20"/>
    <property type="match status" value="1"/>
</dbReference>
<dbReference type="RefSeq" id="WP_185124841.1">
    <property type="nucleotide sequence ID" value="NZ_CAJEWD010000003.1"/>
</dbReference>
<evidence type="ECO:0000256" key="1">
    <source>
        <dbReference type="ARBA" id="ARBA00022670"/>
    </source>
</evidence>
<dbReference type="Gene3D" id="3.30.70.360">
    <property type="match status" value="1"/>
</dbReference>
<accession>A0A6V7R353</accession>
<dbReference type="Gene3D" id="3.40.630.10">
    <property type="entry name" value="Zn peptidases"/>
    <property type="match status" value="1"/>
</dbReference>
<dbReference type="GO" id="GO:0009014">
    <property type="term" value="F:succinyl-diaminopimelate desuccinylase activity"/>
    <property type="evidence" value="ECO:0007669"/>
    <property type="project" value="TreeGrafter"/>
</dbReference>
<dbReference type="AlphaFoldDB" id="A0A6V7R353"/>
<dbReference type="PANTHER" id="PTHR43270:SF8">
    <property type="entry name" value="DI- AND TRIPEPTIDASE DUG2-RELATED"/>
    <property type="match status" value="1"/>
</dbReference>
<organism evidence="5 6">
    <name type="scientific">Jeotgalicoccus meleagridis</name>
    <dbReference type="NCBI Taxonomy" id="2759181"/>
    <lineage>
        <taxon>Bacteria</taxon>
        <taxon>Bacillati</taxon>
        <taxon>Bacillota</taxon>
        <taxon>Bacilli</taxon>
        <taxon>Bacillales</taxon>
        <taxon>Staphylococcaceae</taxon>
        <taxon>Jeotgalicoccus</taxon>
    </lineage>
</organism>
<dbReference type="InterPro" id="IPR011650">
    <property type="entry name" value="Peptidase_M20_dimer"/>
</dbReference>
<keyword evidence="2" id="KW-0479">Metal-binding</keyword>